<dbReference type="RefSeq" id="WP_102771269.1">
    <property type="nucleotide sequence ID" value="NZ_POQS01000001.1"/>
</dbReference>
<proteinExistence type="predicted"/>
<keyword evidence="2" id="KW-1185">Reference proteome</keyword>
<protein>
    <submittedName>
        <fullName evidence="1">Uncharacterized protein</fullName>
    </submittedName>
</protein>
<name>A0A2N8KPF1_9BURK</name>
<dbReference type="EMBL" id="POQS01000001">
    <property type="protein sequence ID" value="PND35327.1"/>
    <property type="molecule type" value="Genomic_DNA"/>
</dbReference>
<accession>A0A2N8KPF1</accession>
<gene>
    <name evidence="1" type="ORF">C1I89_02780</name>
</gene>
<dbReference type="AlphaFoldDB" id="A0A2N8KPF1"/>
<dbReference type="Proteomes" id="UP000235994">
    <property type="component" value="Unassembled WGS sequence"/>
</dbReference>
<reference evidence="1 2" key="1">
    <citation type="submission" date="2018-01" db="EMBL/GenBank/DDBJ databases">
        <title>The draft genome of an aniline degradation strain ANB-1.</title>
        <authorList>
            <person name="Zhang L."/>
            <person name="Jiang J."/>
        </authorList>
    </citation>
    <scope>NUCLEOTIDE SEQUENCE [LARGE SCALE GENOMIC DNA]</scope>
    <source>
        <strain evidence="1 2">ANB-1</strain>
    </source>
</reference>
<evidence type="ECO:0000313" key="1">
    <source>
        <dbReference type="EMBL" id="PND35327.1"/>
    </source>
</evidence>
<sequence length="230" mass="25988">MRKILLLRTSFLENGWHTAGAAYLDEVAVRAHQDGYELEATDVVAYELSRSKIGLNVQEWLFDNKVRISSTRVFHEYWRHQQSMLMGVPIPGNREIKKTLLLNLDFVEGALFIGGAAILDQLVMQADKDGFVVEMTDVVAYELSRSKIGLEVQEWLNTRSIRLVSTQEFHSYWKYQAAKMPGDPQYESRILGVADGKNSSIVEHMLAERTAGNVVMVASDDPFFTGLGDE</sequence>
<comment type="caution">
    <text evidence="1">The sequence shown here is derived from an EMBL/GenBank/DDBJ whole genome shotgun (WGS) entry which is preliminary data.</text>
</comment>
<evidence type="ECO:0000313" key="2">
    <source>
        <dbReference type="Proteomes" id="UP000235994"/>
    </source>
</evidence>
<organism evidence="1 2">
    <name type="scientific">Achromobacter pulmonis</name>
    <dbReference type="NCBI Taxonomy" id="1389932"/>
    <lineage>
        <taxon>Bacteria</taxon>
        <taxon>Pseudomonadati</taxon>
        <taxon>Pseudomonadota</taxon>
        <taxon>Betaproteobacteria</taxon>
        <taxon>Burkholderiales</taxon>
        <taxon>Alcaligenaceae</taxon>
        <taxon>Achromobacter</taxon>
    </lineage>
</organism>